<sequence length="290" mass="30827">MKNARLGRFVAAGAGAVLAVAAVALVVRDEPAGVPAVAAPSTPAVEPTTTAPVTHSSDEAAARHGWGEPVASQSDEYNGTSVDLDKWGLFGVDAGESAGCSAGYHAHGRRCASQTTVAGGYLSVTGTADGKTGGLWGRMTPFRYGRVEVRERAVALTANGGKAYHAVPLIWPEIEEDWEDAEIDFAERDVGAKSVSLYVHHEGTQNCSSAVDSTKFHNYAVDWQPNTITWYVDGKLICTVKATIDSFSRSNGGAQMDMFPADGTLMRPARQDIDWVRMYATAATEYQPQA</sequence>
<evidence type="ECO:0000313" key="4">
    <source>
        <dbReference type="Proteomes" id="UP000637628"/>
    </source>
</evidence>
<dbReference type="RefSeq" id="WP_203734414.1">
    <property type="nucleotide sequence ID" value="NZ_BAAATX010000020.1"/>
</dbReference>
<dbReference type="InterPro" id="IPR013320">
    <property type="entry name" value="ConA-like_dom_sf"/>
</dbReference>
<feature type="compositionally biased region" description="Low complexity" evidence="1">
    <location>
        <begin position="36"/>
        <end position="54"/>
    </location>
</feature>
<gene>
    <name evidence="3" type="ORF">Adu01nite_79150</name>
</gene>
<evidence type="ECO:0000256" key="1">
    <source>
        <dbReference type="SAM" id="MobiDB-lite"/>
    </source>
</evidence>
<dbReference type="PROSITE" id="PS51762">
    <property type="entry name" value="GH16_2"/>
    <property type="match status" value="1"/>
</dbReference>
<proteinExistence type="predicted"/>
<keyword evidence="4" id="KW-1185">Reference proteome</keyword>
<reference evidence="3 4" key="1">
    <citation type="submission" date="2021-01" db="EMBL/GenBank/DDBJ databases">
        <title>Whole genome shotgun sequence of Actinoplanes durhamensis NBRC 14914.</title>
        <authorList>
            <person name="Komaki H."/>
            <person name="Tamura T."/>
        </authorList>
    </citation>
    <scope>NUCLEOTIDE SEQUENCE [LARGE SCALE GENOMIC DNA]</scope>
    <source>
        <strain evidence="3 4">NBRC 14914</strain>
    </source>
</reference>
<evidence type="ECO:0000259" key="2">
    <source>
        <dbReference type="PROSITE" id="PS51762"/>
    </source>
</evidence>
<dbReference type="CDD" id="cd00413">
    <property type="entry name" value="Glyco_hydrolase_16"/>
    <property type="match status" value="1"/>
</dbReference>
<feature type="region of interest" description="Disordered" evidence="1">
    <location>
        <begin position="36"/>
        <end position="77"/>
    </location>
</feature>
<evidence type="ECO:0000313" key="3">
    <source>
        <dbReference type="EMBL" id="GIE06565.1"/>
    </source>
</evidence>
<dbReference type="Pfam" id="PF00722">
    <property type="entry name" value="Glyco_hydro_16"/>
    <property type="match status" value="1"/>
</dbReference>
<dbReference type="Proteomes" id="UP000637628">
    <property type="component" value="Unassembled WGS sequence"/>
</dbReference>
<organism evidence="3 4">
    <name type="scientific">Paractinoplanes durhamensis</name>
    <dbReference type="NCBI Taxonomy" id="113563"/>
    <lineage>
        <taxon>Bacteria</taxon>
        <taxon>Bacillati</taxon>
        <taxon>Actinomycetota</taxon>
        <taxon>Actinomycetes</taxon>
        <taxon>Micromonosporales</taxon>
        <taxon>Micromonosporaceae</taxon>
        <taxon>Paractinoplanes</taxon>
    </lineage>
</organism>
<feature type="compositionally biased region" description="Basic and acidic residues" evidence="1">
    <location>
        <begin position="56"/>
        <end position="66"/>
    </location>
</feature>
<dbReference type="SUPFAM" id="SSF49899">
    <property type="entry name" value="Concanavalin A-like lectins/glucanases"/>
    <property type="match status" value="1"/>
</dbReference>
<dbReference type="InterPro" id="IPR000757">
    <property type="entry name" value="Beta-glucanase-like"/>
</dbReference>
<accession>A0ABQ3Z9Q8</accession>
<comment type="caution">
    <text evidence="3">The sequence shown here is derived from an EMBL/GenBank/DDBJ whole genome shotgun (WGS) entry which is preliminary data.</text>
</comment>
<dbReference type="Gene3D" id="2.60.120.200">
    <property type="match status" value="1"/>
</dbReference>
<name>A0ABQ3Z9Q8_9ACTN</name>
<dbReference type="EMBL" id="BOML01000064">
    <property type="protein sequence ID" value="GIE06565.1"/>
    <property type="molecule type" value="Genomic_DNA"/>
</dbReference>
<feature type="domain" description="GH16" evidence="2">
    <location>
        <begin position="46"/>
        <end position="284"/>
    </location>
</feature>
<protein>
    <recommendedName>
        <fullName evidence="2">GH16 domain-containing protein</fullName>
    </recommendedName>
</protein>